<dbReference type="NCBIfam" id="TIGR00731">
    <property type="entry name" value="bL25_bact_ctc"/>
    <property type="match status" value="1"/>
</dbReference>
<dbReference type="InterPro" id="IPR001021">
    <property type="entry name" value="Ribosomal_bL25_long"/>
</dbReference>
<keyword evidence="4 5" id="KW-0687">Ribonucleoprotein</keyword>
<feature type="domain" description="Large ribosomal subunit protein bL25 L25" evidence="6">
    <location>
        <begin position="5"/>
        <end position="91"/>
    </location>
</feature>
<name>A0A1W1V164_DESTI</name>
<dbReference type="GO" id="GO:0003735">
    <property type="term" value="F:structural constituent of ribosome"/>
    <property type="evidence" value="ECO:0007669"/>
    <property type="project" value="InterPro"/>
</dbReference>
<dbReference type="PANTHER" id="PTHR33284">
    <property type="entry name" value="RIBOSOMAL PROTEIN L25/GLN-TRNA SYNTHETASE, ANTI-CODON-BINDING DOMAIN-CONTAINING PROTEIN"/>
    <property type="match status" value="1"/>
</dbReference>
<dbReference type="Proteomes" id="UP000192731">
    <property type="component" value="Unassembled WGS sequence"/>
</dbReference>
<dbReference type="InterPro" id="IPR037121">
    <property type="entry name" value="Ribosomal_bL25_C"/>
</dbReference>
<dbReference type="Pfam" id="PF14693">
    <property type="entry name" value="Ribosomal_TL5_C"/>
    <property type="match status" value="1"/>
</dbReference>
<gene>
    <name evidence="5" type="primary">rplY</name>
    <name evidence="5" type="synonym">ctc</name>
    <name evidence="8" type="ORF">SAMN00017405_1231</name>
</gene>
<dbReference type="GO" id="GO:0022625">
    <property type="term" value="C:cytosolic large ribosomal subunit"/>
    <property type="evidence" value="ECO:0007669"/>
    <property type="project" value="TreeGrafter"/>
</dbReference>
<dbReference type="GO" id="GO:0006412">
    <property type="term" value="P:translation"/>
    <property type="evidence" value="ECO:0007669"/>
    <property type="project" value="UniProtKB-UniRule"/>
</dbReference>
<organism evidence="8 9">
    <name type="scientific">Desulfonispora thiosulfatigenes DSM 11270</name>
    <dbReference type="NCBI Taxonomy" id="656914"/>
    <lineage>
        <taxon>Bacteria</taxon>
        <taxon>Bacillati</taxon>
        <taxon>Bacillota</taxon>
        <taxon>Clostridia</taxon>
        <taxon>Eubacteriales</taxon>
        <taxon>Peptococcaceae</taxon>
        <taxon>Desulfonispora</taxon>
    </lineage>
</organism>
<dbReference type="InterPro" id="IPR020057">
    <property type="entry name" value="Ribosomal_bL25_b-dom"/>
</dbReference>
<proteinExistence type="inferred from homology"/>
<evidence type="ECO:0000256" key="4">
    <source>
        <dbReference type="ARBA" id="ARBA00023274"/>
    </source>
</evidence>
<evidence type="ECO:0000259" key="7">
    <source>
        <dbReference type="Pfam" id="PF14693"/>
    </source>
</evidence>
<dbReference type="GO" id="GO:0008097">
    <property type="term" value="F:5S rRNA binding"/>
    <property type="evidence" value="ECO:0007669"/>
    <property type="project" value="InterPro"/>
</dbReference>
<evidence type="ECO:0000313" key="8">
    <source>
        <dbReference type="EMBL" id="SMB87073.1"/>
    </source>
</evidence>
<dbReference type="SUPFAM" id="SSF50715">
    <property type="entry name" value="Ribosomal protein L25-like"/>
    <property type="match status" value="1"/>
</dbReference>
<keyword evidence="2 5" id="KW-0694">RNA-binding</keyword>
<dbReference type="InterPro" id="IPR029751">
    <property type="entry name" value="Ribosomal_L25_dom"/>
</dbReference>
<reference evidence="8 9" key="1">
    <citation type="submission" date="2017-04" db="EMBL/GenBank/DDBJ databases">
        <authorList>
            <person name="Afonso C.L."/>
            <person name="Miller P.J."/>
            <person name="Scott M.A."/>
            <person name="Spackman E."/>
            <person name="Goraichik I."/>
            <person name="Dimitrov K.M."/>
            <person name="Suarez D.L."/>
            <person name="Swayne D.E."/>
        </authorList>
    </citation>
    <scope>NUCLEOTIDE SEQUENCE [LARGE SCALE GENOMIC DNA]</scope>
    <source>
        <strain evidence="8 9">DSM 11270</strain>
    </source>
</reference>
<feature type="domain" description="Large ribosomal subunit protein bL25 beta" evidence="7">
    <location>
        <begin position="100"/>
        <end position="181"/>
    </location>
</feature>
<dbReference type="Gene3D" id="2.170.120.20">
    <property type="entry name" value="Ribosomal protein L25, beta domain"/>
    <property type="match status" value="1"/>
</dbReference>
<dbReference type="InterPro" id="IPR020056">
    <property type="entry name" value="Rbsml_bL25/Gln-tRNA_synth_N"/>
</dbReference>
<keyword evidence="9" id="KW-1185">Reference proteome</keyword>
<dbReference type="CDD" id="cd00495">
    <property type="entry name" value="Ribosomal_L25_TL5_CTC"/>
    <property type="match status" value="1"/>
</dbReference>
<dbReference type="PANTHER" id="PTHR33284:SF1">
    <property type="entry name" value="RIBOSOMAL PROTEIN L25_GLN-TRNA SYNTHETASE, ANTI-CODON-BINDING DOMAIN-CONTAINING PROTEIN"/>
    <property type="match status" value="1"/>
</dbReference>
<keyword evidence="1 5" id="KW-0699">rRNA-binding</keyword>
<dbReference type="Gene3D" id="2.40.240.10">
    <property type="entry name" value="Ribosomal Protein L25, Chain P"/>
    <property type="match status" value="1"/>
</dbReference>
<comment type="subunit">
    <text evidence="5">Part of the 50S ribosomal subunit; part of the 5S rRNA/L5/L18/L25 subcomplex. Contacts the 5S rRNA. Binds to the 5S rRNA independently of L5 and L18.</text>
</comment>
<dbReference type="InterPro" id="IPR011035">
    <property type="entry name" value="Ribosomal_bL25/Gln-tRNA_synth"/>
</dbReference>
<evidence type="ECO:0000313" key="9">
    <source>
        <dbReference type="Proteomes" id="UP000192731"/>
    </source>
</evidence>
<dbReference type="HAMAP" id="MF_01334">
    <property type="entry name" value="Ribosomal_bL25_CTC"/>
    <property type="match status" value="1"/>
</dbReference>
<dbReference type="STRING" id="656914.SAMN00017405_1231"/>
<dbReference type="AlphaFoldDB" id="A0A1W1V164"/>
<dbReference type="Pfam" id="PF01386">
    <property type="entry name" value="Ribosomal_L25p"/>
    <property type="match status" value="1"/>
</dbReference>
<dbReference type="EMBL" id="FWWT01000013">
    <property type="protein sequence ID" value="SMB87073.1"/>
    <property type="molecule type" value="Genomic_DNA"/>
</dbReference>
<evidence type="ECO:0000256" key="5">
    <source>
        <dbReference type="HAMAP-Rule" id="MF_01334"/>
    </source>
</evidence>
<keyword evidence="3 5" id="KW-0689">Ribosomal protein</keyword>
<dbReference type="OrthoDB" id="9790002at2"/>
<dbReference type="InterPro" id="IPR020930">
    <property type="entry name" value="Ribosomal_uL5_bac-type"/>
</dbReference>
<comment type="function">
    <text evidence="5">This is one of the proteins that binds to the 5S RNA in the ribosome where it forms part of the central protuberance.</text>
</comment>
<evidence type="ECO:0000259" key="6">
    <source>
        <dbReference type="Pfam" id="PF01386"/>
    </source>
</evidence>
<evidence type="ECO:0000256" key="3">
    <source>
        <dbReference type="ARBA" id="ARBA00022980"/>
    </source>
</evidence>
<evidence type="ECO:0000256" key="1">
    <source>
        <dbReference type="ARBA" id="ARBA00022730"/>
    </source>
</evidence>
<accession>A0A1W1V164</accession>
<comment type="similarity">
    <text evidence="5">Belongs to the bacterial ribosomal protein bL25 family. CTC subfamily.</text>
</comment>
<evidence type="ECO:0000256" key="2">
    <source>
        <dbReference type="ARBA" id="ARBA00022884"/>
    </source>
</evidence>
<sequence>MNISLNAQVREHKGKGLRNKAASEGKVPAVVYGQDIDNQLLFVESKDISKILQENGTSQLVNLKVNNDEYKVMIREVQNSPVSKQLLHLDFLKVNLKELIKTIVPVRLEGEPEGLKKGGTLQQHIWEVEVECLPDNMPEAMTADVSDLKLDDGISISALTAIAGVEVLTAADNIVATLVPARVGAAEEEVDGEEEGK</sequence>
<dbReference type="RefSeq" id="WP_084052622.1">
    <property type="nucleotide sequence ID" value="NZ_FWWT01000013.1"/>
</dbReference>
<protein>
    <recommendedName>
        <fullName evidence="5">Large ribosomal subunit protein bL25</fullName>
    </recommendedName>
    <alternativeName>
        <fullName evidence="5">General stress protein CTC</fullName>
    </alternativeName>
</protein>